<accession>A0A484GIA6</accession>
<evidence type="ECO:0000313" key="1">
    <source>
        <dbReference type="EMBL" id="TEA35198.1"/>
    </source>
</evidence>
<name>A0A484GIA6_SOUCH</name>
<proteinExistence type="predicted"/>
<feature type="non-terminal residue" evidence="1">
    <location>
        <position position="1"/>
    </location>
</feature>
<gene>
    <name evidence="1" type="ORF">DBR06_SOUSAS2810064</name>
</gene>
<sequence length="77" mass="9129">IQPCHIHLQPQFLKPSFICMKGPPPKHFLLGWNWAAGYTLLKWHLRDWYIKGTSWLVKTGGMIVCKSQDMERKMTRF</sequence>
<evidence type="ECO:0000313" key="2">
    <source>
        <dbReference type="Proteomes" id="UP000295264"/>
    </source>
</evidence>
<dbReference type="Proteomes" id="UP000295264">
    <property type="component" value="Unassembled WGS sequence"/>
</dbReference>
<dbReference type="EMBL" id="QWLN02007615">
    <property type="protein sequence ID" value="TEA35198.1"/>
    <property type="molecule type" value="Genomic_DNA"/>
</dbReference>
<dbReference type="AlphaFoldDB" id="A0A484GIA6"/>
<keyword evidence="2" id="KW-1185">Reference proteome</keyword>
<comment type="caution">
    <text evidence="1">The sequence shown here is derived from an EMBL/GenBank/DDBJ whole genome shotgun (WGS) entry which is preliminary data.</text>
</comment>
<feature type="non-terminal residue" evidence="1">
    <location>
        <position position="77"/>
    </location>
</feature>
<protein>
    <submittedName>
        <fullName evidence="1">Uncharacterized protein</fullName>
    </submittedName>
</protein>
<organism evidence="1 2">
    <name type="scientific">Sousa chinensis</name>
    <name type="common">Indo-pacific humpbacked dolphin</name>
    <name type="synonym">Steno chinensis</name>
    <dbReference type="NCBI Taxonomy" id="103600"/>
    <lineage>
        <taxon>Eukaryota</taxon>
        <taxon>Metazoa</taxon>
        <taxon>Chordata</taxon>
        <taxon>Craniata</taxon>
        <taxon>Vertebrata</taxon>
        <taxon>Euteleostomi</taxon>
        <taxon>Mammalia</taxon>
        <taxon>Eutheria</taxon>
        <taxon>Laurasiatheria</taxon>
        <taxon>Artiodactyla</taxon>
        <taxon>Whippomorpha</taxon>
        <taxon>Cetacea</taxon>
        <taxon>Odontoceti</taxon>
        <taxon>Delphinidae</taxon>
        <taxon>Sousa</taxon>
    </lineage>
</organism>
<reference evidence="1 2" key="1">
    <citation type="journal article" date="2018" name="Genomics">
        <title>Molecular footprints of inshore aquatic adaptation in Indo-Pacific humpback dolphin (Sousa chinensis).</title>
        <authorList>
            <person name="Ming Y."/>
            <person name="Jian J."/>
            <person name="Yu F."/>
            <person name="Yu X."/>
            <person name="Wang J."/>
            <person name="Liu W."/>
        </authorList>
    </citation>
    <scope>NUCLEOTIDE SEQUENCE [LARGE SCALE GENOMIC DNA]</scope>
    <source>
        <strain evidence="1">MY-2018</strain>
        <tissue evidence="1">Skin</tissue>
    </source>
</reference>